<accession>A0A9E8SSK1</accession>
<keyword evidence="2" id="KW-1185">Reference proteome</keyword>
<dbReference type="EMBL" id="CP112998">
    <property type="protein sequence ID" value="WAC15437.1"/>
    <property type="molecule type" value="Genomic_DNA"/>
</dbReference>
<dbReference type="KEGG" id="dpf:ON006_10700"/>
<sequence>MNEFDKVVLAENIAELGLEIGDVGTVVMTHQNGKGFEVEFVTLDGKTIAVETLFLHQIRPVRQGEIAHVREGQNVSL</sequence>
<dbReference type="AlphaFoldDB" id="A0A9E8SSK1"/>
<organism evidence="1 2">
    <name type="scientific">Dyadobacter pollutisoli</name>
    <dbReference type="NCBI Taxonomy" id="2910158"/>
    <lineage>
        <taxon>Bacteria</taxon>
        <taxon>Pseudomonadati</taxon>
        <taxon>Bacteroidota</taxon>
        <taxon>Cytophagia</taxon>
        <taxon>Cytophagales</taxon>
        <taxon>Spirosomataceae</taxon>
        <taxon>Dyadobacter</taxon>
    </lineage>
</organism>
<evidence type="ECO:0000313" key="2">
    <source>
        <dbReference type="Proteomes" id="UP001164653"/>
    </source>
</evidence>
<dbReference type="Proteomes" id="UP001164653">
    <property type="component" value="Chromosome"/>
</dbReference>
<dbReference type="Pfam" id="PF16277">
    <property type="entry name" value="DUF4926"/>
    <property type="match status" value="1"/>
</dbReference>
<evidence type="ECO:0000313" key="1">
    <source>
        <dbReference type="EMBL" id="WAC15437.1"/>
    </source>
</evidence>
<reference evidence="1" key="1">
    <citation type="submission" date="2022-11" db="EMBL/GenBank/DDBJ databases">
        <title>Dyadobacter pollutisoli sp. nov., isolated from plastic dumped soil.</title>
        <authorList>
            <person name="Kim J.M."/>
            <person name="Kim K.R."/>
            <person name="Lee J.K."/>
            <person name="Hao L."/>
            <person name="Jeon C.O."/>
        </authorList>
    </citation>
    <scope>NUCLEOTIDE SEQUENCE</scope>
    <source>
        <strain evidence="1">U1</strain>
    </source>
</reference>
<gene>
    <name evidence="1" type="ORF">ON006_10700</name>
</gene>
<name>A0A9E8SSK1_9BACT</name>
<dbReference type="InterPro" id="IPR032568">
    <property type="entry name" value="DUF4926"/>
</dbReference>
<proteinExistence type="predicted"/>
<protein>
    <submittedName>
        <fullName evidence="1">DUF4926 domain-containing protein</fullName>
    </submittedName>
</protein>